<gene>
    <name evidence="2" type="ORF">NYR02_03085</name>
</gene>
<comment type="caution">
    <text evidence="2">The sequence shown here is derived from an EMBL/GenBank/DDBJ whole genome shotgun (WGS) entry which is preliminary data.</text>
</comment>
<keyword evidence="3" id="KW-1185">Reference proteome</keyword>
<evidence type="ECO:0000313" key="2">
    <source>
        <dbReference type="EMBL" id="MCT7358006.1"/>
    </source>
</evidence>
<accession>A0A9X3AFP1</accession>
<protein>
    <recommendedName>
        <fullName evidence="4">DUF4136 domain-containing protein</fullName>
    </recommendedName>
</protein>
<feature type="signal peptide" evidence="1">
    <location>
        <begin position="1"/>
        <end position="24"/>
    </location>
</feature>
<organism evidence="2 3">
    <name type="scientific">Thalassolituus pacificus</name>
    <dbReference type="NCBI Taxonomy" id="2975440"/>
    <lineage>
        <taxon>Bacteria</taxon>
        <taxon>Pseudomonadati</taxon>
        <taxon>Pseudomonadota</taxon>
        <taxon>Gammaproteobacteria</taxon>
        <taxon>Oceanospirillales</taxon>
        <taxon>Oceanospirillaceae</taxon>
        <taxon>Thalassolituus</taxon>
    </lineage>
</organism>
<dbReference type="Proteomes" id="UP001147830">
    <property type="component" value="Unassembled WGS sequence"/>
</dbReference>
<reference evidence="2" key="1">
    <citation type="journal article" date="2022" name="Front. Microbiol.">
        <title>Genome-based taxonomic rearrangement of Oceanobacter-related bacteria including the description of Thalassolituus hydrocarbonoclasticus sp. nov. and Thalassolituus pacificus sp. nov. and emended description of the genus Thalassolituus.</title>
        <authorList>
            <person name="Dong C."/>
            <person name="Wei L."/>
            <person name="Wang J."/>
            <person name="Lai Q."/>
            <person name="Huang Z."/>
            <person name="Shao Z."/>
        </authorList>
    </citation>
    <scope>NUCLEOTIDE SEQUENCE</scope>
    <source>
        <strain evidence="2">59MF3M-4</strain>
    </source>
</reference>
<dbReference type="RefSeq" id="WP_260974932.1">
    <property type="nucleotide sequence ID" value="NZ_JAOANI010000012.1"/>
</dbReference>
<name>A0A9X3AFP1_9GAMM</name>
<dbReference type="PROSITE" id="PS51257">
    <property type="entry name" value="PROKAR_LIPOPROTEIN"/>
    <property type="match status" value="1"/>
</dbReference>
<keyword evidence="1" id="KW-0732">Signal</keyword>
<evidence type="ECO:0000256" key="1">
    <source>
        <dbReference type="SAM" id="SignalP"/>
    </source>
</evidence>
<dbReference type="AlphaFoldDB" id="A0A9X3AFP1"/>
<evidence type="ECO:0000313" key="3">
    <source>
        <dbReference type="Proteomes" id="UP001147830"/>
    </source>
</evidence>
<dbReference type="EMBL" id="JAOANI010000012">
    <property type="protein sequence ID" value="MCT7358006.1"/>
    <property type="molecule type" value="Genomic_DNA"/>
</dbReference>
<reference evidence="2" key="2">
    <citation type="submission" date="2022-08" db="EMBL/GenBank/DDBJ databases">
        <authorList>
            <person name="Dong C."/>
        </authorList>
    </citation>
    <scope>NUCLEOTIDE SEQUENCE</scope>
    <source>
        <strain evidence="2">59MF3M-4</strain>
    </source>
</reference>
<sequence length="278" mass="31260">MWILTRNTTAFMILAASLLFTACATNTTPYSYVSLEDEYRSDAFFTSTFDNKRVLIAGYHKGDDAEEAELIRLISTSLADQLKRSRNVANATSFILTKPAAAADTTAESDSEQQEVLSADMEIKTAEMPERSAVVNNLLINQQQQFDYLIDFRILDWQRMTRAERTSSRCQHAGTNLQLNMVLWDMSQRTMLWSSTPVGKIGVHKCVEEQDSNSTHEYQSDNPVGMIAEGLMYILIDSTTDAIATGISYNSMSAVRAPQMRELVEQLTGMIALQMNRY</sequence>
<evidence type="ECO:0008006" key="4">
    <source>
        <dbReference type="Google" id="ProtNLM"/>
    </source>
</evidence>
<proteinExistence type="predicted"/>
<feature type="chain" id="PRO_5040880831" description="DUF4136 domain-containing protein" evidence="1">
    <location>
        <begin position="25"/>
        <end position="278"/>
    </location>
</feature>